<dbReference type="InterPro" id="IPR018511">
    <property type="entry name" value="Hemolysin-typ_Ca-bd_CS"/>
</dbReference>
<dbReference type="Pfam" id="PF06594">
    <property type="entry name" value="HCBP_related"/>
    <property type="match status" value="9"/>
</dbReference>
<feature type="domain" description="Haemolysin-type calcium binding-related" evidence="4">
    <location>
        <begin position="1340"/>
        <end position="1379"/>
    </location>
</feature>
<feature type="domain" description="Haemolysin-type calcium binding-related" evidence="4">
    <location>
        <begin position="1104"/>
        <end position="1143"/>
    </location>
</feature>
<protein>
    <submittedName>
        <fullName evidence="5">Calcium-binding protein</fullName>
    </submittedName>
</protein>
<dbReference type="EMBL" id="JAWXYC010000004">
    <property type="protein sequence ID" value="MDX5952445.1"/>
    <property type="molecule type" value="Genomic_DNA"/>
</dbReference>
<dbReference type="PANTHER" id="PTHR38340:SF1">
    <property type="entry name" value="S-LAYER PROTEIN"/>
    <property type="match status" value="1"/>
</dbReference>
<accession>A0ABU4P4E7</accession>
<evidence type="ECO:0000256" key="1">
    <source>
        <dbReference type="ARBA" id="ARBA00004613"/>
    </source>
</evidence>
<sequence length="1894" mass="197826">METIEVRYKPVTTLGVDTGFYHKYLVYTNSSGDQYYARGGPASRTDSDLGSGGGSDSSGSSGGSGSGDNVPFGRIETEYGEYAPGTIDFDQDGTHPREVLKEGNDLSGDWDRIKQNMDDIERSNTPYNPAGPNSNSAVDSALDGTDIPRPQLDDTLYPSPGSDEQINTEESDDEDDSETPPTPDGPGDPSDWPSDNPAHPGMDGAGQMASPIILDLDGDGVETTTFAVQFDHDANGFAERSAWVGQDDGLLVLDRDGNGQIDSGRELFGNNTLLANGTNASNGFLALAEQDDNGDGRIDATDAAWQTLRIWRDLNQDGVADTGELATLADSGIQALSLSYADSAFTDGYGNEHRQVGTFTRSDGSSGTATDVWFKADLSNTMPPHSVPISSTIAALPDMKGMGNVRSLHQAMALDSSLTDLVWQFTTETSVSGRNMLIEQIMLRWTGSDGVIPDSRGLYVDARHLSALEALSGKPFLQLGTSSNPRWQAGAELERTYAAVREQVYASLMAQSHFAAEYELLQARGYDNGLIALAYDCIQGADNPAMAIGLAEFVRISQQNGTHASPAFVVFRDIISTYAPLLAVALPSRGNDGIVGTFGNDLIDGWTGNDTLAGGEGNDTYRFGHGYGQDTIMESGGDDEILMNAGIKPSDVTLSVDGVDLLITVGTDGDALRIINFYASPINGIERVRFADGTIMALDDGQNLIGDDGANQLSGQWLNDSLNGAAGNDTLYGYIGNDTLDGAAGNDLLLGGIGNDLLFGGNGADTLSGEGGKDILDGGAGNDLLLGGSDTDTYVLTRAGGADLVSDDTDGVADRIYVADATSADTTLTLSGNDLVVTIADSGASLTVINFTNRSQISEIVFTDGTVWDYSAIVSHFVSTTSGDDIMIGFAHSDTLDGGAGNDTINGASGNDVIIGGIGDDLLSGDLGNDTYHFGRGSGQDTIRDFDNINGNLDTVVFGTGITAADLTFSFANSGADLVIGIAGSTDTLTLDDDLVASMHRIEQFRFADGTALSHAELLAQALTGSVGNDTLYGDETANTFLASTGNDTLIGKAGNDTYHFGRGSGQDTIRDFDNINGNLDTVVFGTGITAADLTFSFANSGADLVIGIAGSTDTLTLDDDLVASMHRIEQFRFADGTALSHAELLAQALTGSVGNDTLYGDETANTFLASTGNDTLIGKAGNDTYHFGRGSGQDTIRDFDNINGNLDTVVFGTGITAADLTFSFANSGADLVIGIAGSTDTLTLDDDLVASMHRIEQFRFADGTALSHAELLDLAHHGTPGNDTLIGKAGNDTYHFGRGSGQDTIRDFDNINGNLDTVVFGTGITAADLTFSFANSGADLVIGIAGSTDTLTLDDDLVASMHRIEQFRFADGTALSHAELLAQALTGSVGNDTLYGDETANTFLASTGNDTLIGKAGNDTYHFGRGSGQNTIRDFDNINGNLDTVVFGTGITAADLTFSFANSGADLVIGIAGSTDTLTLDDDLVASMHRIEQFRFADGTALSHAELLAQALTGSVGNDTLYGDETANTFLASTGNDTLIGKAGNDTYHFGRGSGQDTIRDFDNINGNLDTVVFGTGITAADLTFSFANSGADLVIGIAGSTDTLTLDDDLVASMHRIEQFRFADGTALSHAELLAQALTGSVGNDTLYGDETANTFLASTGNDTLIGKAGNDTYHFGRGSGQDTIRDFDNINGNLDTVVFGTGITAADLTFSFANSGADLVIGIAGSTDTLTLDDDLVASMHRIEQFRFADGTALSHAELLAQALTGSVGNDTLYGDETANTFLASTGNDVLYGRGGNDRLNGGEGTDTLAGGIGNDTFVFVQGEANGDIISDFSKSGSNGQDFIEFRGYGYSASLTSNGDYWTISDGYTSETIKIIGVSVLSSGTNYAFTP</sequence>
<dbReference type="InterPro" id="IPR010566">
    <property type="entry name" value="Haemolys_ca-bd"/>
</dbReference>
<proteinExistence type="predicted"/>
<feature type="compositionally biased region" description="Basic and acidic residues" evidence="3">
    <location>
        <begin position="92"/>
        <end position="122"/>
    </location>
</feature>
<name>A0ABU4P4E7_AZOBR</name>
<feature type="compositionally biased region" description="Gly residues" evidence="3">
    <location>
        <begin position="50"/>
        <end position="66"/>
    </location>
</feature>
<keyword evidence="2" id="KW-0964">Secreted</keyword>
<dbReference type="InterPro" id="IPR011049">
    <property type="entry name" value="Serralysin-like_metalloprot_C"/>
</dbReference>
<evidence type="ECO:0000313" key="6">
    <source>
        <dbReference type="Proteomes" id="UP001277471"/>
    </source>
</evidence>
<dbReference type="PANTHER" id="PTHR38340">
    <property type="entry name" value="S-LAYER PROTEIN"/>
    <property type="match status" value="1"/>
</dbReference>
<dbReference type="SUPFAM" id="SSF51120">
    <property type="entry name" value="beta-Roll"/>
    <property type="match status" value="10"/>
</dbReference>
<gene>
    <name evidence="5" type="ORF">SIM66_14800</name>
</gene>
<evidence type="ECO:0000313" key="5">
    <source>
        <dbReference type="EMBL" id="MDX5952445.1"/>
    </source>
</evidence>
<feature type="domain" description="Haemolysin-type calcium binding-related" evidence="4">
    <location>
        <begin position="1594"/>
        <end position="1633"/>
    </location>
</feature>
<dbReference type="RefSeq" id="WP_082413734.1">
    <property type="nucleotide sequence ID" value="NZ_CP012914.1"/>
</dbReference>
<comment type="caution">
    <text evidence="5">The sequence shown here is derived from an EMBL/GenBank/DDBJ whole genome shotgun (WGS) entry which is preliminary data.</text>
</comment>
<feature type="domain" description="Haemolysin-type calcium binding-related" evidence="4">
    <location>
        <begin position="1231"/>
        <end position="1270"/>
    </location>
</feature>
<dbReference type="InterPro" id="IPR050557">
    <property type="entry name" value="RTX_toxin/Mannuronan_C5-epim"/>
</dbReference>
<organism evidence="5 6">
    <name type="scientific">Azospirillum brasilense</name>
    <dbReference type="NCBI Taxonomy" id="192"/>
    <lineage>
        <taxon>Bacteria</taxon>
        <taxon>Pseudomonadati</taxon>
        <taxon>Pseudomonadota</taxon>
        <taxon>Alphaproteobacteria</taxon>
        <taxon>Rhodospirillales</taxon>
        <taxon>Azospirillaceae</taxon>
        <taxon>Azospirillum</taxon>
    </lineage>
</organism>
<feature type="compositionally biased region" description="Polar residues" evidence="3">
    <location>
        <begin position="123"/>
        <end position="138"/>
    </location>
</feature>
<feature type="domain" description="Haemolysin-type calcium binding-related" evidence="4">
    <location>
        <begin position="834"/>
        <end position="871"/>
    </location>
</feature>
<evidence type="ECO:0000259" key="4">
    <source>
        <dbReference type="Pfam" id="PF06594"/>
    </source>
</evidence>
<feature type="domain" description="Haemolysin-type calcium binding-related" evidence="4">
    <location>
        <begin position="1467"/>
        <end position="1506"/>
    </location>
</feature>
<dbReference type="Proteomes" id="UP001277471">
    <property type="component" value="Unassembled WGS sequence"/>
</dbReference>
<evidence type="ECO:0000256" key="2">
    <source>
        <dbReference type="ARBA" id="ARBA00022525"/>
    </source>
</evidence>
<dbReference type="Pfam" id="PF00353">
    <property type="entry name" value="HemolysinCabind"/>
    <property type="match status" value="12"/>
</dbReference>
<feature type="domain" description="Haemolysin-type calcium binding-related" evidence="4">
    <location>
        <begin position="977"/>
        <end position="1016"/>
    </location>
</feature>
<evidence type="ECO:0000256" key="3">
    <source>
        <dbReference type="SAM" id="MobiDB-lite"/>
    </source>
</evidence>
<dbReference type="PROSITE" id="PS00330">
    <property type="entry name" value="HEMOLYSIN_CALCIUM"/>
    <property type="match status" value="6"/>
</dbReference>
<feature type="region of interest" description="Disordered" evidence="3">
    <location>
        <begin position="34"/>
        <end position="208"/>
    </location>
</feature>
<comment type="subcellular location">
    <subcellularLocation>
        <location evidence="1">Secreted</location>
    </subcellularLocation>
</comment>
<dbReference type="GeneID" id="56449636"/>
<feature type="domain" description="Haemolysin-type calcium binding-related" evidence="4">
    <location>
        <begin position="660"/>
        <end position="698"/>
    </location>
</feature>
<feature type="domain" description="Haemolysin-type calcium binding-related" evidence="4">
    <location>
        <begin position="1721"/>
        <end position="1760"/>
    </location>
</feature>
<dbReference type="Gene3D" id="2.150.10.10">
    <property type="entry name" value="Serralysin-like metalloprotease, C-terminal"/>
    <property type="match status" value="11"/>
</dbReference>
<dbReference type="InterPro" id="IPR001343">
    <property type="entry name" value="Hemolysn_Ca-bd"/>
</dbReference>
<keyword evidence="6" id="KW-1185">Reference proteome</keyword>
<reference evidence="5 6" key="1">
    <citation type="submission" date="2023-11" db="EMBL/GenBank/DDBJ databases">
        <title>MicrobeMod: A computational toolkit for identifying prokaryotic methylation and restriction-modification with nanopore sequencing.</title>
        <authorList>
            <person name="Crits-Christoph A."/>
            <person name="Kang S.C."/>
            <person name="Lee H."/>
            <person name="Ostrov N."/>
        </authorList>
    </citation>
    <scope>NUCLEOTIDE SEQUENCE [LARGE SCALE GENOMIC DNA]</scope>
    <source>
        <strain evidence="5 6">ATCC 29145</strain>
    </source>
</reference>
<feature type="compositionally biased region" description="Acidic residues" evidence="3">
    <location>
        <begin position="166"/>
        <end position="178"/>
    </location>
</feature>
<dbReference type="PRINTS" id="PR00313">
    <property type="entry name" value="CABNDNGRPT"/>
</dbReference>